<dbReference type="InterPro" id="IPR029063">
    <property type="entry name" value="SAM-dependent_MTases_sf"/>
</dbReference>
<accession>A0ABD4T6G4</accession>
<dbReference type="GO" id="GO:0032259">
    <property type="term" value="P:methylation"/>
    <property type="evidence" value="ECO:0007669"/>
    <property type="project" value="UniProtKB-KW"/>
</dbReference>
<dbReference type="EMBL" id="JTHE03000091">
    <property type="protein sequence ID" value="MCM1984294.1"/>
    <property type="molecule type" value="Genomic_DNA"/>
</dbReference>
<dbReference type="GO" id="GO:0008168">
    <property type="term" value="F:methyltransferase activity"/>
    <property type="evidence" value="ECO:0007669"/>
    <property type="project" value="UniProtKB-KW"/>
</dbReference>
<evidence type="ECO:0000313" key="1">
    <source>
        <dbReference type="EMBL" id="MCM1984294.1"/>
    </source>
</evidence>
<gene>
    <name evidence="1" type="ORF">QQ91_0015840</name>
</gene>
<dbReference type="SUPFAM" id="SSF53335">
    <property type="entry name" value="S-adenosyl-L-methionine-dependent methyltransferases"/>
    <property type="match status" value="1"/>
</dbReference>
<keyword evidence="2" id="KW-1185">Reference proteome</keyword>
<protein>
    <submittedName>
        <fullName evidence="1">Methyltransferase domain-containing protein</fullName>
    </submittedName>
</protein>
<dbReference type="Proteomes" id="UP000031561">
    <property type="component" value="Unassembled WGS sequence"/>
</dbReference>
<dbReference type="PANTHER" id="PTHR43861">
    <property type="entry name" value="TRANS-ACONITATE 2-METHYLTRANSFERASE-RELATED"/>
    <property type="match status" value="1"/>
</dbReference>
<dbReference type="RefSeq" id="WP_166276280.1">
    <property type="nucleotide sequence ID" value="NZ_JTHE03000091.1"/>
</dbReference>
<dbReference type="AlphaFoldDB" id="A0ABD4T6G4"/>
<keyword evidence="1" id="KW-0808">Transferase</keyword>
<organism evidence="1 2">
    <name type="scientific">Lyngbya confervoides BDU141951</name>
    <dbReference type="NCBI Taxonomy" id="1574623"/>
    <lineage>
        <taxon>Bacteria</taxon>
        <taxon>Bacillati</taxon>
        <taxon>Cyanobacteriota</taxon>
        <taxon>Cyanophyceae</taxon>
        <taxon>Oscillatoriophycideae</taxon>
        <taxon>Oscillatoriales</taxon>
        <taxon>Microcoleaceae</taxon>
        <taxon>Lyngbya</taxon>
    </lineage>
</organism>
<dbReference type="Pfam" id="PF13489">
    <property type="entry name" value="Methyltransf_23"/>
    <property type="match status" value="1"/>
</dbReference>
<dbReference type="CDD" id="cd02440">
    <property type="entry name" value="AdoMet_MTases"/>
    <property type="match status" value="1"/>
</dbReference>
<dbReference type="Gene3D" id="3.40.50.150">
    <property type="entry name" value="Vaccinia Virus protein VP39"/>
    <property type="match status" value="1"/>
</dbReference>
<proteinExistence type="predicted"/>
<name>A0ABD4T6G4_9CYAN</name>
<keyword evidence="1" id="KW-0489">Methyltransferase</keyword>
<comment type="caution">
    <text evidence="1">The sequence shown here is derived from an EMBL/GenBank/DDBJ whole genome shotgun (WGS) entry which is preliminary data.</text>
</comment>
<sequence>MTSVDDLEHQILKSWQANAEPWTQVVRRGQIASRIRVTNAAILQTVLQQFPGTVLDLGCGEGWLTRALSRRGIQSLGIDAAPALIAKAQTLGGGTFVAMTYAQVSSGQLQQTFDVIACNFSLLGCTSVDQLLLALPGLLAPQGKLIIQTIHPQILPEPTLAGWRMETWEEFEGTFSQPAPWYYRPLEQWRVLLKKGGFDLPQILEPQDPSTHRPASLILIAQRASSQVRPDHPQTVSGV</sequence>
<dbReference type="PANTHER" id="PTHR43861:SF1">
    <property type="entry name" value="TRANS-ACONITATE 2-METHYLTRANSFERASE"/>
    <property type="match status" value="1"/>
</dbReference>
<evidence type="ECO:0000313" key="2">
    <source>
        <dbReference type="Proteomes" id="UP000031561"/>
    </source>
</evidence>
<reference evidence="1 2" key="1">
    <citation type="journal article" date="2015" name="Genome Announc.">
        <title>Draft Genome Sequence of Filamentous Marine Cyanobacterium Lyngbya confervoides Strain BDU141951.</title>
        <authorList>
            <person name="Chandrababunaidu M.M."/>
            <person name="Sen D."/>
            <person name="Tripathy S."/>
        </authorList>
    </citation>
    <scope>NUCLEOTIDE SEQUENCE [LARGE SCALE GENOMIC DNA]</scope>
    <source>
        <strain evidence="1 2">BDU141951</strain>
    </source>
</reference>